<dbReference type="InterPro" id="IPR000504">
    <property type="entry name" value="RRM_dom"/>
</dbReference>
<dbReference type="InterPro" id="IPR035979">
    <property type="entry name" value="RBD_domain_sf"/>
</dbReference>
<gene>
    <name evidence="5" type="ORF">BCR37DRAFT_381211</name>
</gene>
<dbReference type="RefSeq" id="XP_040724408.1">
    <property type="nucleotide sequence ID" value="XM_040869643.1"/>
</dbReference>
<dbReference type="InterPro" id="IPR048289">
    <property type="entry name" value="RRM2_NsCP33-like"/>
</dbReference>
<keyword evidence="6" id="KW-1185">Reference proteome</keyword>
<dbReference type="EMBL" id="MCFI01000013">
    <property type="protein sequence ID" value="ORY80520.1"/>
    <property type="molecule type" value="Genomic_DNA"/>
</dbReference>
<dbReference type="InterPro" id="IPR012677">
    <property type="entry name" value="Nucleotide-bd_a/b_plait_sf"/>
</dbReference>
<dbReference type="Pfam" id="PF00076">
    <property type="entry name" value="RRM_1"/>
    <property type="match status" value="1"/>
</dbReference>
<dbReference type="InterPro" id="IPR052462">
    <property type="entry name" value="SLIRP/GR-RBP-like"/>
</dbReference>
<protein>
    <recommendedName>
        <fullName evidence="4">RRM domain-containing protein</fullName>
    </recommendedName>
</protein>
<dbReference type="GeneID" id="63786242"/>
<dbReference type="Proteomes" id="UP000193685">
    <property type="component" value="Unassembled WGS sequence"/>
</dbReference>
<feature type="region of interest" description="Disordered" evidence="3">
    <location>
        <begin position="72"/>
        <end position="113"/>
    </location>
</feature>
<dbReference type="SUPFAM" id="SSF54928">
    <property type="entry name" value="RNA-binding domain, RBD"/>
    <property type="match status" value="1"/>
</dbReference>
<dbReference type="OMA" id="RNNGGFH"/>
<evidence type="ECO:0000313" key="6">
    <source>
        <dbReference type="Proteomes" id="UP000193685"/>
    </source>
</evidence>
<feature type="compositionally biased region" description="Basic and acidic residues" evidence="3">
    <location>
        <begin position="72"/>
        <end position="96"/>
    </location>
</feature>
<dbReference type="STRING" id="56484.A0A1Y2F9C6"/>
<dbReference type="PANTHER" id="PTHR48027">
    <property type="entry name" value="HETEROGENEOUS NUCLEAR RIBONUCLEOPROTEIN 87F-RELATED"/>
    <property type="match status" value="1"/>
</dbReference>
<feature type="compositionally biased region" description="Gly residues" evidence="3">
    <location>
        <begin position="97"/>
        <end position="113"/>
    </location>
</feature>
<evidence type="ECO:0000256" key="1">
    <source>
        <dbReference type="ARBA" id="ARBA00022884"/>
    </source>
</evidence>
<comment type="caution">
    <text evidence="5">The sequence shown here is derived from an EMBL/GenBank/DDBJ whole genome shotgun (WGS) entry which is preliminary data.</text>
</comment>
<dbReference type="Gene3D" id="3.30.70.330">
    <property type="match status" value="1"/>
</dbReference>
<dbReference type="AlphaFoldDB" id="A0A1Y2F9C6"/>
<dbReference type="PROSITE" id="PS50102">
    <property type="entry name" value="RRM"/>
    <property type="match status" value="1"/>
</dbReference>
<dbReference type="CDD" id="cd21608">
    <property type="entry name" value="RRM2_NsCP33_like"/>
    <property type="match status" value="1"/>
</dbReference>
<organism evidence="5 6">
    <name type="scientific">Protomyces lactucae-debilis</name>
    <dbReference type="NCBI Taxonomy" id="2754530"/>
    <lineage>
        <taxon>Eukaryota</taxon>
        <taxon>Fungi</taxon>
        <taxon>Dikarya</taxon>
        <taxon>Ascomycota</taxon>
        <taxon>Taphrinomycotina</taxon>
        <taxon>Taphrinomycetes</taxon>
        <taxon>Taphrinales</taxon>
        <taxon>Protomycetaceae</taxon>
        <taxon>Protomyces</taxon>
    </lineage>
</organism>
<proteinExistence type="predicted"/>
<evidence type="ECO:0000313" key="5">
    <source>
        <dbReference type="EMBL" id="ORY80520.1"/>
    </source>
</evidence>
<feature type="domain" description="RRM" evidence="4">
    <location>
        <begin position="3"/>
        <end position="81"/>
    </location>
</feature>
<sequence>MSQKLYIGGLAWATDDESLRRAFEEFGEITDCVVIKDRESGRSRGFGFVTYAEGPQADAAVAAMHNQDLDGRNIRVDKASDPADRPAFDRGGDRGGFRGGRGGGGRGGFRGGRGGYGKSSLSLYFLHVRRFLTQRYRRRPRRTRLTLLAWWR</sequence>
<evidence type="ECO:0000256" key="3">
    <source>
        <dbReference type="SAM" id="MobiDB-lite"/>
    </source>
</evidence>
<dbReference type="SMART" id="SM00360">
    <property type="entry name" value="RRM"/>
    <property type="match status" value="1"/>
</dbReference>
<evidence type="ECO:0000259" key="4">
    <source>
        <dbReference type="PROSITE" id="PS50102"/>
    </source>
</evidence>
<accession>A0A1Y2F9C6</accession>
<dbReference type="GO" id="GO:0003723">
    <property type="term" value="F:RNA binding"/>
    <property type="evidence" value="ECO:0007669"/>
    <property type="project" value="UniProtKB-UniRule"/>
</dbReference>
<evidence type="ECO:0000256" key="2">
    <source>
        <dbReference type="PROSITE-ProRule" id="PRU00176"/>
    </source>
</evidence>
<dbReference type="OrthoDB" id="439808at2759"/>
<reference evidence="5 6" key="1">
    <citation type="submission" date="2016-07" db="EMBL/GenBank/DDBJ databases">
        <title>Pervasive Adenine N6-methylation of Active Genes in Fungi.</title>
        <authorList>
            <consortium name="DOE Joint Genome Institute"/>
            <person name="Mondo S.J."/>
            <person name="Dannebaum R.O."/>
            <person name="Kuo R.C."/>
            <person name="Labutti K."/>
            <person name="Haridas S."/>
            <person name="Kuo A."/>
            <person name="Salamov A."/>
            <person name="Ahrendt S.R."/>
            <person name="Lipzen A."/>
            <person name="Sullivan W."/>
            <person name="Andreopoulos W.B."/>
            <person name="Clum A."/>
            <person name="Lindquist E."/>
            <person name="Daum C."/>
            <person name="Ramamoorthy G.K."/>
            <person name="Gryganskyi A."/>
            <person name="Culley D."/>
            <person name="Magnuson J.K."/>
            <person name="James T.Y."/>
            <person name="O'Malley M.A."/>
            <person name="Stajich J.E."/>
            <person name="Spatafora J.W."/>
            <person name="Visel A."/>
            <person name="Grigoriev I.V."/>
        </authorList>
    </citation>
    <scope>NUCLEOTIDE SEQUENCE [LARGE SCALE GENOMIC DNA]</scope>
    <source>
        <strain evidence="5 6">12-1054</strain>
    </source>
</reference>
<name>A0A1Y2F9C6_PROLT</name>
<keyword evidence="1 2" id="KW-0694">RNA-binding</keyword>